<dbReference type="InterPro" id="IPR050834">
    <property type="entry name" value="Glycosyltransf_2"/>
</dbReference>
<dbReference type="RefSeq" id="WP_085473356.1">
    <property type="nucleotide sequence ID" value="NZ_CP038029.1"/>
</dbReference>
<dbReference type="PANTHER" id="PTHR43685:SF11">
    <property type="entry name" value="GLYCOSYLTRANSFERASE TAGX-RELATED"/>
    <property type="match status" value="1"/>
</dbReference>
<dbReference type="AlphaFoldDB" id="A0A1X7K639"/>
<dbReference type="PANTHER" id="PTHR43685">
    <property type="entry name" value="GLYCOSYLTRANSFERASE"/>
    <property type="match status" value="1"/>
</dbReference>
<gene>
    <name evidence="2" type="ORF">SAMN05660862_2630</name>
</gene>
<proteinExistence type="predicted"/>
<dbReference type="CDD" id="cd06433">
    <property type="entry name" value="GT_2_WfgS_like"/>
    <property type="match status" value="1"/>
</dbReference>
<accession>A0A1X7K639</accession>
<keyword evidence="3" id="KW-1185">Reference proteome</keyword>
<name>A0A1X7K639_9SPHI</name>
<dbReference type="STRING" id="561061.SAMN05660862_2630"/>
<protein>
    <submittedName>
        <fullName evidence="2">Glycosyltransferase involved in cell wall bisynthesis</fullName>
    </submittedName>
</protein>
<dbReference type="InterPro" id="IPR001173">
    <property type="entry name" value="Glyco_trans_2-like"/>
</dbReference>
<reference evidence="2 3" key="1">
    <citation type="submission" date="2017-04" db="EMBL/GenBank/DDBJ databases">
        <authorList>
            <person name="Afonso C.L."/>
            <person name="Miller P.J."/>
            <person name="Scott M.A."/>
            <person name="Spackman E."/>
            <person name="Goraichik I."/>
            <person name="Dimitrov K.M."/>
            <person name="Suarez D.L."/>
            <person name="Swayne D.E."/>
        </authorList>
    </citation>
    <scope>NUCLEOTIDE SEQUENCE [LARGE SCALE GENOMIC DNA]</scope>
    <source>
        <strain evidence="2 3">DSM 22418</strain>
    </source>
</reference>
<dbReference type="InterPro" id="IPR029044">
    <property type="entry name" value="Nucleotide-diphossugar_trans"/>
</dbReference>
<dbReference type="Gene3D" id="3.90.550.10">
    <property type="entry name" value="Spore Coat Polysaccharide Biosynthesis Protein SpsA, Chain A"/>
    <property type="match status" value="1"/>
</dbReference>
<evidence type="ECO:0000313" key="3">
    <source>
        <dbReference type="Proteomes" id="UP000192980"/>
    </source>
</evidence>
<evidence type="ECO:0000313" key="2">
    <source>
        <dbReference type="EMBL" id="SMG36495.1"/>
    </source>
</evidence>
<feature type="domain" description="Glycosyltransferase 2-like" evidence="1">
    <location>
        <begin position="8"/>
        <end position="115"/>
    </location>
</feature>
<sequence length="242" mass="28094">MKRNPKISIVTVVYNGELTLESTILSVVNQDYQDTEFIVIDGGSTDSTIDIIKKYESNITHWVSESDKGIYDAMNKGLQLATGDWLIFIGCDDLVLNVLHRIAPILTDNNSLYYGNAFFNKELLIYDGEFNGFKLSKRNICHQAIFYPKSIYKNRKYDLNYRILADYNYNIISFGDRSITFVYLPFLISVFNQYGCSNQNVDKIFLKDKYSIVGENISFVYAVYIKIYDFLKKQAKKFLYDK</sequence>
<dbReference type="OrthoDB" id="9788101at2"/>
<evidence type="ECO:0000259" key="1">
    <source>
        <dbReference type="Pfam" id="PF00535"/>
    </source>
</evidence>
<dbReference type="GO" id="GO:0016740">
    <property type="term" value="F:transferase activity"/>
    <property type="evidence" value="ECO:0007669"/>
    <property type="project" value="UniProtKB-KW"/>
</dbReference>
<organism evidence="2 3">
    <name type="scientific">Sphingobacterium psychroaquaticum</name>
    <dbReference type="NCBI Taxonomy" id="561061"/>
    <lineage>
        <taxon>Bacteria</taxon>
        <taxon>Pseudomonadati</taxon>
        <taxon>Bacteroidota</taxon>
        <taxon>Sphingobacteriia</taxon>
        <taxon>Sphingobacteriales</taxon>
        <taxon>Sphingobacteriaceae</taxon>
        <taxon>Sphingobacterium</taxon>
    </lineage>
</organism>
<dbReference type="EMBL" id="FXAU01000004">
    <property type="protein sequence ID" value="SMG36495.1"/>
    <property type="molecule type" value="Genomic_DNA"/>
</dbReference>
<keyword evidence="2" id="KW-0808">Transferase</keyword>
<dbReference type="Proteomes" id="UP000192980">
    <property type="component" value="Unassembled WGS sequence"/>
</dbReference>
<dbReference type="Pfam" id="PF00535">
    <property type="entry name" value="Glycos_transf_2"/>
    <property type="match status" value="1"/>
</dbReference>
<dbReference type="SUPFAM" id="SSF53448">
    <property type="entry name" value="Nucleotide-diphospho-sugar transferases"/>
    <property type="match status" value="1"/>
</dbReference>